<accession>A0ABU6N510</accession>
<dbReference type="Proteomes" id="UP001330749">
    <property type="component" value="Unassembled WGS sequence"/>
</dbReference>
<dbReference type="EMBL" id="JARMQG010000010">
    <property type="protein sequence ID" value="MED3561220.1"/>
    <property type="molecule type" value="Genomic_DNA"/>
</dbReference>
<dbReference type="InterPro" id="IPR025889">
    <property type="entry name" value="GSP17M-like_dom"/>
</dbReference>
<name>A0ABU6N510_9BACI</name>
<evidence type="ECO:0000313" key="3">
    <source>
        <dbReference type="Proteomes" id="UP001330749"/>
    </source>
</evidence>
<protein>
    <submittedName>
        <fullName evidence="2">General stress protein</fullName>
    </submittedName>
</protein>
<comment type="caution">
    <text evidence="2">The sequence shown here is derived from an EMBL/GenBank/DDBJ whole genome shotgun (WGS) entry which is preliminary data.</text>
</comment>
<keyword evidence="3" id="KW-1185">Reference proteome</keyword>
<gene>
    <name evidence="2" type="ORF">P4447_01445</name>
</gene>
<evidence type="ECO:0000313" key="2">
    <source>
        <dbReference type="EMBL" id="MED3561220.1"/>
    </source>
</evidence>
<evidence type="ECO:0000259" key="1">
    <source>
        <dbReference type="Pfam" id="PF11181"/>
    </source>
</evidence>
<dbReference type="RefSeq" id="WP_327966064.1">
    <property type="nucleotide sequence ID" value="NZ_JARMQG010000010.1"/>
</dbReference>
<feature type="domain" description="General stress protein 17M-like" evidence="1">
    <location>
        <begin position="3"/>
        <end position="98"/>
    </location>
</feature>
<sequence length="108" mass="12078">METVKIVENGVEAKKEIEQLMGQGFTKNEIYLLAHDKHRSEDLTHALNISDIGIAEQGVFDSIANVFRSRGDELRTMLESLGVSDDEAERYEKEMDHGKVIVIASKSA</sequence>
<reference evidence="2 3" key="1">
    <citation type="submission" date="2023-03" db="EMBL/GenBank/DDBJ databases">
        <title>Bacillus Genome Sequencing.</title>
        <authorList>
            <person name="Dunlap C."/>
        </authorList>
    </citation>
    <scope>NUCLEOTIDE SEQUENCE [LARGE SCALE GENOMIC DNA]</scope>
    <source>
        <strain evidence="2 3">B-14544</strain>
    </source>
</reference>
<organism evidence="2 3">
    <name type="scientific">Bacillus xiapuensis</name>
    <dbReference type="NCBI Taxonomy" id="2014075"/>
    <lineage>
        <taxon>Bacteria</taxon>
        <taxon>Bacillati</taxon>
        <taxon>Bacillota</taxon>
        <taxon>Bacilli</taxon>
        <taxon>Bacillales</taxon>
        <taxon>Bacillaceae</taxon>
        <taxon>Bacillus</taxon>
    </lineage>
</organism>
<dbReference type="Pfam" id="PF11181">
    <property type="entry name" value="YflT"/>
    <property type="match status" value="1"/>
</dbReference>
<proteinExistence type="predicted"/>